<evidence type="ECO:0000313" key="6">
    <source>
        <dbReference type="EMBL" id="RLV89246.1"/>
    </source>
</evidence>
<dbReference type="PANTHER" id="PTHR28004:SF2">
    <property type="entry name" value="D-SERINE DEHYDRATASE"/>
    <property type="match status" value="1"/>
</dbReference>
<dbReference type="Pfam" id="PF14031">
    <property type="entry name" value="D-ser_dehydrat"/>
    <property type="match status" value="1"/>
</dbReference>
<comment type="similarity">
    <text evidence="1">Belongs to the DSD1 family.</text>
</comment>
<keyword evidence="7" id="KW-1185">Reference proteome</keyword>
<name>A0A3L8RWJ7_CHLGU</name>
<accession>A0A3L8RWJ7</accession>
<dbReference type="InterPro" id="IPR051466">
    <property type="entry name" value="D-amino_acid_metab_enzyme"/>
</dbReference>
<evidence type="ECO:0000313" key="5">
    <source>
        <dbReference type="EMBL" id="RLV89210.1"/>
    </source>
</evidence>
<dbReference type="InterPro" id="IPR029066">
    <property type="entry name" value="PLP-binding_barrel"/>
</dbReference>
<feature type="domain" description="D-serine dehydratase-like" evidence="4">
    <location>
        <begin position="328"/>
        <end position="426"/>
    </location>
</feature>
<proteinExistence type="inferred from homology"/>
<keyword evidence="2" id="KW-0456">Lyase</keyword>
<dbReference type="SMART" id="SM01119">
    <property type="entry name" value="D-ser_dehydrat"/>
    <property type="match status" value="1"/>
</dbReference>
<feature type="region of interest" description="Disordered" evidence="3">
    <location>
        <begin position="284"/>
        <end position="319"/>
    </location>
</feature>
<organism evidence="5 7">
    <name type="scientific">Chloebia gouldiae</name>
    <name type="common">Gouldian finch</name>
    <name type="synonym">Erythrura gouldiae</name>
    <dbReference type="NCBI Taxonomy" id="44316"/>
    <lineage>
        <taxon>Eukaryota</taxon>
        <taxon>Metazoa</taxon>
        <taxon>Chordata</taxon>
        <taxon>Craniata</taxon>
        <taxon>Vertebrata</taxon>
        <taxon>Euteleostomi</taxon>
        <taxon>Archelosauria</taxon>
        <taxon>Archosauria</taxon>
        <taxon>Dinosauria</taxon>
        <taxon>Saurischia</taxon>
        <taxon>Theropoda</taxon>
        <taxon>Coelurosauria</taxon>
        <taxon>Aves</taxon>
        <taxon>Neognathae</taxon>
        <taxon>Neoaves</taxon>
        <taxon>Telluraves</taxon>
        <taxon>Australaves</taxon>
        <taxon>Passeriformes</taxon>
        <taxon>Passeroidea</taxon>
        <taxon>Passeridae</taxon>
        <taxon>Chloebia</taxon>
    </lineage>
</organism>
<dbReference type="InterPro" id="IPR026956">
    <property type="entry name" value="D-ser_dehydrat-like_dom"/>
</dbReference>
<reference evidence="5" key="2">
    <citation type="submission" date="2018-08" db="EMBL/GenBank/DDBJ databases">
        <authorList>
            <person name="Sabatino S.J."/>
        </authorList>
    </citation>
    <scope>NUCLEOTIDE SEQUENCE</scope>
    <source>
        <strain evidence="5">Red01</strain>
        <tissue evidence="5">Muscle</tissue>
    </source>
</reference>
<dbReference type="Gene3D" id="3.20.20.10">
    <property type="entry name" value="Alanine racemase"/>
    <property type="match status" value="1"/>
</dbReference>
<dbReference type="InterPro" id="IPR001608">
    <property type="entry name" value="Ala_racemase_N"/>
</dbReference>
<dbReference type="EMBL" id="QUSF01000152">
    <property type="protein sequence ID" value="RLV89246.1"/>
    <property type="molecule type" value="Genomic_DNA"/>
</dbReference>
<dbReference type="SUPFAM" id="SSF51419">
    <property type="entry name" value="PLP-binding barrel"/>
    <property type="match status" value="1"/>
</dbReference>
<dbReference type="InterPro" id="IPR042208">
    <property type="entry name" value="D-ser_dehydrat-like_sf"/>
</dbReference>
<dbReference type="GO" id="GO:0008721">
    <property type="term" value="F:D-serine ammonia-lyase activity"/>
    <property type="evidence" value="ECO:0007669"/>
    <property type="project" value="TreeGrafter"/>
</dbReference>
<evidence type="ECO:0000256" key="2">
    <source>
        <dbReference type="ARBA" id="ARBA00023239"/>
    </source>
</evidence>
<protein>
    <recommendedName>
        <fullName evidence="4">D-serine dehydratase-like domain-containing protein</fullName>
    </recommendedName>
</protein>
<dbReference type="OrthoDB" id="20198at2759"/>
<dbReference type="Gene3D" id="2.40.37.20">
    <property type="entry name" value="D-serine dehydratase-like domain"/>
    <property type="match status" value="1"/>
</dbReference>
<evidence type="ECO:0000313" key="7">
    <source>
        <dbReference type="Proteomes" id="UP000276834"/>
    </source>
</evidence>
<dbReference type="PANTHER" id="PTHR28004">
    <property type="entry name" value="ZGC:162816-RELATED"/>
    <property type="match status" value="1"/>
</dbReference>
<evidence type="ECO:0000256" key="1">
    <source>
        <dbReference type="ARBA" id="ARBA00005323"/>
    </source>
</evidence>
<sequence length="440" mass="47191">MDGRTESSWLGAPLEQLPTPALILDQATLRGNAERMRERCRALGLRLRPHVKTHKTLIPSSPLAPSIPPHPRAFLHPPPPPGSIPAAREGAELATGGSRRGIAVSTLAEARFFAAGGFDDILYAFPVPRWRLAECSALAQRLQRFQVLLDSPQGLEMLLQNPLPGGKRWLVWLKLDCGNGRAGIRPTDPAALALAGAIAQGSPELVTLVGVYAHCGNTYGCRDIPAIQAVARDTTAAVLRFVAALRQAGIPCPQATIGSTPSCSHPVPEMSQLTEVHPGNYLFYGERNRPPPRPGGTPRGGCPGRAEPASPADLQQTQLGSCRPEEVAIRVLSRVIGHYPHRGQLLLDCGWAALSLHGREQGPAGCAAIEGHPRLRLVGLTQEHGQVEAVDGQLDFERFPLGSTLALIPFHACATAAMHPVYFVHAAGKVVELWRPVRGW</sequence>
<dbReference type="GO" id="GO:0036088">
    <property type="term" value="P:D-serine catabolic process"/>
    <property type="evidence" value="ECO:0007669"/>
    <property type="project" value="TreeGrafter"/>
</dbReference>
<gene>
    <name evidence="6" type="ORF">DV515_00014986</name>
    <name evidence="5" type="ORF">DV515_00015002</name>
</gene>
<dbReference type="Proteomes" id="UP000276834">
    <property type="component" value="Unassembled WGS sequence"/>
</dbReference>
<reference evidence="5 7" key="1">
    <citation type="journal article" date="2018" name="Proc. R. Soc. B">
        <title>A non-coding region near Follistatin controls head colour polymorphism in the Gouldian finch.</title>
        <authorList>
            <person name="Toomey M.B."/>
            <person name="Marques C.I."/>
            <person name="Andrade P."/>
            <person name="Araujo P.M."/>
            <person name="Sabatino S."/>
            <person name="Gazda M.A."/>
            <person name="Afonso S."/>
            <person name="Lopes R.J."/>
            <person name="Corbo J.C."/>
            <person name="Carneiro M."/>
        </authorList>
    </citation>
    <scope>NUCLEOTIDE SEQUENCE [LARGE SCALE GENOMIC DNA]</scope>
    <source>
        <strain evidence="5">Red01</strain>
        <tissue evidence="5">Muscle</tissue>
    </source>
</reference>
<comment type="caution">
    <text evidence="5">The sequence shown here is derived from an EMBL/GenBank/DDBJ whole genome shotgun (WGS) entry which is preliminary data.</text>
</comment>
<dbReference type="EMBL" id="QUSF01000154">
    <property type="protein sequence ID" value="RLV89210.1"/>
    <property type="molecule type" value="Genomic_DNA"/>
</dbReference>
<dbReference type="Pfam" id="PF01168">
    <property type="entry name" value="Ala_racemase_N"/>
    <property type="match status" value="1"/>
</dbReference>
<dbReference type="AlphaFoldDB" id="A0A3L8RWJ7"/>
<evidence type="ECO:0000256" key="3">
    <source>
        <dbReference type="SAM" id="MobiDB-lite"/>
    </source>
</evidence>
<evidence type="ECO:0000259" key="4">
    <source>
        <dbReference type="SMART" id="SM01119"/>
    </source>
</evidence>